<dbReference type="InterPro" id="IPR005117">
    <property type="entry name" value="NiRdtase/SiRdtase_haem-b_fer"/>
</dbReference>
<keyword evidence="5" id="KW-0408">Iron</keyword>
<feature type="domain" description="Nitrite/Sulfite reductase ferredoxin-like" evidence="8">
    <location>
        <begin position="50"/>
        <end position="116"/>
    </location>
</feature>
<feature type="domain" description="Nitrite/sulphite reductase 4Fe-4S" evidence="7">
    <location>
        <begin position="397"/>
        <end position="544"/>
    </location>
</feature>
<reference evidence="10" key="1">
    <citation type="journal article" date="2019" name="Int. J. Syst. Evol. Microbiol.">
        <title>The Global Catalogue of Microorganisms (GCM) 10K type strain sequencing project: providing services to taxonomists for standard genome sequencing and annotation.</title>
        <authorList>
            <consortium name="The Broad Institute Genomics Platform"/>
            <consortium name="The Broad Institute Genome Sequencing Center for Infectious Disease"/>
            <person name="Wu L."/>
            <person name="Ma J."/>
        </authorList>
    </citation>
    <scope>NUCLEOTIDE SEQUENCE [LARGE SCALE GENOMIC DNA]</scope>
    <source>
        <strain evidence="10">CCUG 58938</strain>
    </source>
</reference>
<accession>A0ABW3K3S7</accession>
<evidence type="ECO:0000256" key="3">
    <source>
        <dbReference type="ARBA" id="ARBA00022723"/>
    </source>
</evidence>
<evidence type="ECO:0000259" key="8">
    <source>
        <dbReference type="Pfam" id="PF03460"/>
    </source>
</evidence>
<comment type="caution">
    <text evidence="9">The sequence shown here is derived from an EMBL/GenBank/DDBJ whole genome shotgun (WGS) entry which is preliminary data.</text>
</comment>
<evidence type="ECO:0000256" key="4">
    <source>
        <dbReference type="ARBA" id="ARBA00023002"/>
    </source>
</evidence>
<dbReference type="Pfam" id="PF01077">
    <property type="entry name" value="NIR_SIR"/>
    <property type="match status" value="2"/>
</dbReference>
<evidence type="ECO:0000259" key="7">
    <source>
        <dbReference type="Pfam" id="PF01077"/>
    </source>
</evidence>
<dbReference type="InterPro" id="IPR051329">
    <property type="entry name" value="NIR_SIR_4Fe-4S"/>
</dbReference>
<evidence type="ECO:0000256" key="6">
    <source>
        <dbReference type="ARBA" id="ARBA00023014"/>
    </source>
</evidence>
<protein>
    <submittedName>
        <fullName evidence="9">Nitrite reductase</fullName>
    </submittedName>
</protein>
<evidence type="ECO:0000256" key="1">
    <source>
        <dbReference type="ARBA" id="ARBA00022485"/>
    </source>
</evidence>
<dbReference type="PANTHER" id="PTHR32439:SF9">
    <property type="entry name" value="BLR3264 PROTEIN"/>
    <property type="match status" value="1"/>
</dbReference>
<dbReference type="InterPro" id="IPR045854">
    <property type="entry name" value="NO2/SO3_Rdtase_4Fe4S_sf"/>
</dbReference>
<dbReference type="InterPro" id="IPR006066">
    <property type="entry name" value="NO2/SO3_Rdtase_FeS/sirohaem_BS"/>
</dbReference>
<dbReference type="SUPFAM" id="SSF55124">
    <property type="entry name" value="Nitrite/Sulfite reductase N-terminal domain-like"/>
    <property type="match status" value="2"/>
</dbReference>
<dbReference type="EMBL" id="JBHTKA010000007">
    <property type="protein sequence ID" value="MFD1000900.1"/>
    <property type="molecule type" value="Genomic_DNA"/>
</dbReference>
<feature type="domain" description="Nitrite/sulphite reductase 4Fe-4S" evidence="7">
    <location>
        <begin position="125"/>
        <end position="275"/>
    </location>
</feature>
<evidence type="ECO:0000313" key="10">
    <source>
        <dbReference type="Proteomes" id="UP001597112"/>
    </source>
</evidence>
<organism evidence="9 10">
    <name type="scientific">Ohtaekwangia kribbensis</name>
    <dbReference type="NCBI Taxonomy" id="688913"/>
    <lineage>
        <taxon>Bacteria</taxon>
        <taxon>Pseudomonadati</taxon>
        <taxon>Bacteroidota</taxon>
        <taxon>Cytophagia</taxon>
        <taxon>Cytophagales</taxon>
        <taxon>Fulvivirgaceae</taxon>
        <taxon>Ohtaekwangia</taxon>
    </lineage>
</organism>
<evidence type="ECO:0000313" key="9">
    <source>
        <dbReference type="EMBL" id="MFD1000900.1"/>
    </source>
</evidence>
<dbReference type="Gene3D" id="3.90.480.10">
    <property type="entry name" value="Sulfite Reductase Hemoprotein,Domain 2"/>
    <property type="match status" value="1"/>
</dbReference>
<keyword evidence="1" id="KW-0004">4Fe-4S</keyword>
<keyword evidence="2" id="KW-0349">Heme</keyword>
<sequence>MQSFRTELEDLNNPVVARDILDLEKKIRLFREGKIDDDKFRSLRLARGIYGQRQSGVQMIRIKLPLGRVTTKQLRRIADISDEYASKNLHATTRQDIQIHFVSLDRTPELWAKLEKDDITTREACGNTVRNVTASDLAGIDPKEPFDVSPHAYETFRYFLRNPVCQEMGRKFKISFSSSEDDTAFSFIHDLGFIPKIVDGKRGFKVMIGGGLGANPYLALVAYEFLEEDQVIPFTEAVLRVFDRYGERTRRMKARFKFLLDDFGLEKIMALVEEERRALKVQQYPINLNVLPEPVLPESIPTAEPAIADPAKYERWYKTNVFKQKQDGFYGVYVKLPLGNMSSTLTRSFADIVDLYAATELRITVNQGYLLRYVRPEALKHLYVALDKLALAEPGFDSVADITACPGTESCNLAISDSTHVSLALEKVIREEYPDMVFNTDIKIKISGCPNSCGQHGLAGIGLHGSTIKDKQGKVLPALVVLLGGGKLKDGEGIISDKILKIPSKRGPQALRILFDDYETNSQDGEYYHDYFKRLGRNHFYALLKPLGDLTTVEPSDYIDWGEEHNFILHTAVGECAGVIIDLVATLFYESEEKLEWSKEALRNAQYADSIYHSYSAFINTAKAMLLTRDVKPSTQIQVLNDFQTHFVDTGNFPLAANFREFVLRINKSEPTEEFAIAYLEDSKKFLKDIVAYRGAVTNEVVAK</sequence>
<dbReference type="SUPFAM" id="SSF56014">
    <property type="entry name" value="Nitrite and sulphite reductase 4Fe-4S domain-like"/>
    <property type="match status" value="2"/>
</dbReference>
<dbReference type="PANTHER" id="PTHR32439">
    <property type="entry name" value="FERREDOXIN--NITRITE REDUCTASE, CHLOROPLASTIC"/>
    <property type="match status" value="1"/>
</dbReference>
<dbReference type="Gene3D" id="1.20.120.330">
    <property type="entry name" value="Nucleotidyltransferases domain 2"/>
    <property type="match status" value="1"/>
</dbReference>
<keyword evidence="4" id="KW-0560">Oxidoreductase</keyword>
<dbReference type="InterPro" id="IPR006067">
    <property type="entry name" value="NO2/SO3_Rdtase_4Fe4S_dom"/>
</dbReference>
<proteinExistence type="predicted"/>
<evidence type="ECO:0000256" key="2">
    <source>
        <dbReference type="ARBA" id="ARBA00022617"/>
    </source>
</evidence>
<dbReference type="Pfam" id="PF03460">
    <property type="entry name" value="NIR_SIR_ferr"/>
    <property type="match status" value="2"/>
</dbReference>
<keyword evidence="3" id="KW-0479">Metal-binding</keyword>
<dbReference type="PRINTS" id="PR00397">
    <property type="entry name" value="SIROHAEM"/>
</dbReference>
<dbReference type="Gene3D" id="3.30.413.10">
    <property type="entry name" value="Sulfite Reductase Hemoprotein, domain 1"/>
    <property type="match status" value="2"/>
</dbReference>
<dbReference type="RefSeq" id="WP_377580355.1">
    <property type="nucleotide sequence ID" value="NZ_JBHTKA010000007.1"/>
</dbReference>
<keyword evidence="10" id="KW-1185">Reference proteome</keyword>
<name>A0ABW3K3S7_9BACT</name>
<gene>
    <name evidence="9" type="ORF">ACFQ21_16360</name>
</gene>
<feature type="domain" description="Nitrite/Sulfite reductase ferredoxin-like" evidence="8">
    <location>
        <begin position="323"/>
        <end position="387"/>
    </location>
</feature>
<dbReference type="Proteomes" id="UP001597112">
    <property type="component" value="Unassembled WGS sequence"/>
</dbReference>
<dbReference type="InterPro" id="IPR036136">
    <property type="entry name" value="Nit/Sulf_reduc_fer-like_dom_sf"/>
</dbReference>
<evidence type="ECO:0000256" key="5">
    <source>
        <dbReference type="ARBA" id="ARBA00023004"/>
    </source>
</evidence>
<keyword evidence="6" id="KW-0411">Iron-sulfur</keyword>